<name>A0A4R0JN97_9ACTN</name>
<proteinExistence type="predicted"/>
<protein>
    <submittedName>
        <fullName evidence="1">Uncharacterized protein</fullName>
    </submittedName>
</protein>
<sequence>MLKTGSGDDFTAVLASPNHQDGIECGIKTFSDGGKSPAYAAFSLTTDLYLKAFHGGRSGGEVAPQLLLPPGTTRLLVDVYGEPGPREALRGKDGYFTLGSMNLRESDGSKPGISTVRAYDAHGRKVYEHQRFFDSLPAR</sequence>
<dbReference type="EMBL" id="SJKD01000005">
    <property type="protein sequence ID" value="TCC47870.1"/>
    <property type="molecule type" value="Genomic_DNA"/>
</dbReference>
<reference evidence="1 2" key="1">
    <citation type="submission" date="2019-02" db="EMBL/GenBank/DDBJ databases">
        <title>Kribbella capetownensis sp. nov. and Kribbella speibonae sp. nov., isolated from soil.</title>
        <authorList>
            <person name="Curtis S.M."/>
            <person name="Norton I."/>
            <person name="Everest G.J."/>
            <person name="Meyers P.R."/>
        </authorList>
    </citation>
    <scope>NUCLEOTIDE SEQUENCE [LARGE SCALE GENOMIC DNA]</scope>
    <source>
        <strain evidence="1 2">YM53</strain>
    </source>
</reference>
<comment type="caution">
    <text evidence="1">The sequence shown here is derived from an EMBL/GenBank/DDBJ whole genome shotgun (WGS) entry which is preliminary data.</text>
</comment>
<organism evidence="1 2">
    <name type="scientific">Kribbella capetownensis</name>
    <dbReference type="NCBI Taxonomy" id="1572659"/>
    <lineage>
        <taxon>Bacteria</taxon>
        <taxon>Bacillati</taxon>
        <taxon>Actinomycetota</taxon>
        <taxon>Actinomycetes</taxon>
        <taxon>Propionibacteriales</taxon>
        <taxon>Kribbellaceae</taxon>
        <taxon>Kribbella</taxon>
    </lineage>
</organism>
<dbReference type="RefSeq" id="WP_131515930.1">
    <property type="nucleotide sequence ID" value="NZ_SJKD01000005.1"/>
</dbReference>
<dbReference type="Proteomes" id="UP000293342">
    <property type="component" value="Unassembled WGS sequence"/>
</dbReference>
<evidence type="ECO:0000313" key="1">
    <source>
        <dbReference type="EMBL" id="TCC47870.1"/>
    </source>
</evidence>
<evidence type="ECO:0000313" key="2">
    <source>
        <dbReference type="Proteomes" id="UP000293342"/>
    </source>
</evidence>
<dbReference type="AlphaFoldDB" id="A0A4R0JN97"/>
<keyword evidence="2" id="KW-1185">Reference proteome</keyword>
<gene>
    <name evidence="1" type="ORF">E0H75_24330</name>
</gene>
<dbReference type="OrthoDB" id="3803964at2"/>
<accession>A0A4R0JN97</accession>